<sequence>MEGQAAEGGGGKIFPRVSSEELKQLGPIDLGIPSRFLTVPDWLFGTWNTSMTLTKRTYPLGEKFLPPPLLRTKAQQQEVGENARYVQSFYKYQPDSLENLVKKSVGQNAIAKTVPNLAFNTKSGIDGFLGYNAVEKVEYNLRKEPDKYTVKFNRLGPDLRPLGQRRKEVFVTGVWSETDPSQPRFVSCEVIRTVALGQTYQFVCDSEVLTEYEIPDSNKPDFVKGAQRLAVYVTPDSDERLQLFVQAGGKAVALFDYDFTMQRVDSCAIDPVGNRQCAEG</sequence>
<dbReference type="AlphaFoldDB" id="A0A0G4G9L7"/>
<name>A0A0G4G9L7_9ALVE</name>
<gene>
    <name evidence="2" type="ORF">Cvel_20789</name>
</gene>
<dbReference type="EMBL" id="CDMZ01000990">
    <property type="protein sequence ID" value="CEM25210.1"/>
    <property type="molecule type" value="Genomic_DNA"/>
</dbReference>
<protein>
    <recommendedName>
        <fullName evidence="1">DUF6816 domain-containing protein</fullName>
    </recommendedName>
</protein>
<dbReference type="Pfam" id="PF20670">
    <property type="entry name" value="DUF6816"/>
    <property type="match status" value="1"/>
</dbReference>
<dbReference type="VEuPathDB" id="CryptoDB:Cvel_20789"/>
<dbReference type="InterPro" id="IPR049213">
    <property type="entry name" value="DUF6816"/>
</dbReference>
<evidence type="ECO:0000313" key="2">
    <source>
        <dbReference type="EMBL" id="CEM25210.1"/>
    </source>
</evidence>
<organism evidence="2">
    <name type="scientific">Chromera velia CCMP2878</name>
    <dbReference type="NCBI Taxonomy" id="1169474"/>
    <lineage>
        <taxon>Eukaryota</taxon>
        <taxon>Sar</taxon>
        <taxon>Alveolata</taxon>
        <taxon>Colpodellida</taxon>
        <taxon>Chromeraceae</taxon>
        <taxon>Chromera</taxon>
    </lineage>
</organism>
<proteinExistence type="predicted"/>
<accession>A0A0G4G9L7</accession>
<reference evidence="2" key="1">
    <citation type="submission" date="2014-11" db="EMBL/GenBank/DDBJ databases">
        <authorList>
            <person name="Otto D Thomas"/>
            <person name="Naeem Raeece"/>
        </authorList>
    </citation>
    <scope>NUCLEOTIDE SEQUENCE</scope>
</reference>
<feature type="domain" description="DUF6816" evidence="1">
    <location>
        <begin position="38"/>
        <end position="264"/>
    </location>
</feature>
<evidence type="ECO:0000259" key="1">
    <source>
        <dbReference type="Pfam" id="PF20670"/>
    </source>
</evidence>